<dbReference type="Gene3D" id="1.10.10.10">
    <property type="entry name" value="Winged helix-like DNA-binding domain superfamily/Winged helix DNA-binding domain"/>
    <property type="match status" value="1"/>
</dbReference>
<dbReference type="GO" id="GO:0006950">
    <property type="term" value="P:response to stress"/>
    <property type="evidence" value="ECO:0007669"/>
    <property type="project" value="TreeGrafter"/>
</dbReference>
<dbReference type="PROSITE" id="PS50995">
    <property type="entry name" value="HTH_MARR_2"/>
    <property type="match status" value="1"/>
</dbReference>
<dbReference type="InterPro" id="IPR036388">
    <property type="entry name" value="WH-like_DNA-bd_sf"/>
</dbReference>
<evidence type="ECO:0000313" key="3">
    <source>
        <dbReference type="Proteomes" id="UP000291144"/>
    </source>
</evidence>
<organism evidence="2 3">
    <name type="scientific">Kribbella pittospori</name>
    <dbReference type="NCBI Taxonomy" id="722689"/>
    <lineage>
        <taxon>Bacteria</taxon>
        <taxon>Bacillati</taxon>
        <taxon>Actinomycetota</taxon>
        <taxon>Actinomycetes</taxon>
        <taxon>Propionibacteriales</taxon>
        <taxon>Kribbellaceae</taxon>
        <taxon>Kribbella</taxon>
    </lineage>
</organism>
<proteinExistence type="predicted"/>
<dbReference type="SUPFAM" id="SSF46785">
    <property type="entry name" value="Winged helix' DNA-binding domain"/>
    <property type="match status" value="1"/>
</dbReference>
<reference evidence="2 3" key="1">
    <citation type="submission" date="2019-02" db="EMBL/GenBank/DDBJ databases">
        <title>Kribbella capetownensis sp. nov. and Kribbella speibonae sp. nov., isolated from soil.</title>
        <authorList>
            <person name="Curtis S.M."/>
            <person name="Norton I."/>
            <person name="Everest G.J."/>
            <person name="Meyers P.R."/>
        </authorList>
    </citation>
    <scope>NUCLEOTIDE SEQUENCE [LARGE SCALE GENOMIC DNA]</scope>
    <source>
        <strain evidence="2 3">NRRL B-24813</strain>
    </source>
</reference>
<evidence type="ECO:0000259" key="1">
    <source>
        <dbReference type="PROSITE" id="PS50995"/>
    </source>
</evidence>
<keyword evidence="3" id="KW-1185">Reference proteome</keyword>
<dbReference type="SMART" id="SM00347">
    <property type="entry name" value="HTH_MARR"/>
    <property type="match status" value="1"/>
</dbReference>
<dbReference type="InterPro" id="IPR039422">
    <property type="entry name" value="MarR/SlyA-like"/>
</dbReference>
<sequence length="157" mass="17344">MTDLTSLFTDLVRLETRLYNVLDTRLKAEHGLPLGQFEFLRFLASRGTARVYDLAQWAAITVGATSKAVDRLEAAGRCRRIANPGDRRSSLIELTPAGTEILDAARPTVDAELTTWVGSVLPAGNLEQLATMLSMLRQRAEIDPRTDRAEPRPTPEP</sequence>
<gene>
    <name evidence="2" type="ORF">E0H73_16335</name>
</gene>
<dbReference type="AlphaFoldDB" id="A0A4R0KND3"/>
<protein>
    <submittedName>
        <fullName evidence="2">MarR family transcriptional regulator</fullName>
    </submittedName>
</protein>
<dbReference type="Proteomes" id="UP000291144">
    <property type="component" value="Unassembled WGS sequence"/>
</dbReference>
<evidence type="ECO:0000313" key="2">
    <source>
        <dbReference type="EMBL" id="TCC62271.1"/>
    </source>
</evidence>
<accession>A0A4R0KND3</accession>
<dbReference type="OrthoDB" id="162531at2"/>
<dbReference type="InterPro" id="IPR036390">
    <property type="entry name" value="WH_DNA-bd_sf"/>
</dbReference>
<dbReference type="PANTHER" id="PTHR33164">
    <property type="entry name" value="TRANSCRIPTIONAL REGULATOR, MARR FAMILY"/>
    <property type="match status" value="1"/>
</dbReference>
<comment type="caution">
    <text evidence="2">The sequence shown here is derived from an EMBL/GenBank/DDBJ whole genome shotgun (WGS) entry which is preliminary data.</text>
</comment>
<dbReference type="RefSeq" id="WP_131356255.1">
    <property type="nucleotide sequence ID" value="NZ_SJKB01000004.1"/>
</dbReference>
<dbReference type="GO" id="GO:0003700">
    <property type="term" value="F:DNA-binding transcription factor activity"/>
    <property type="evidence" value="ECO:0007669"/>
    <property type="project" value="InterPro"/>
</dbReference>
<dbReference type="InterPro" id="IPR000835">
    <property type="entry name" value="HTH_MarR-typ"/>
</dbReference>
<dbReference type="PANTHER" id="PTHR33164:SF94">
    <property type="entry name" value="TRANSCRIPTIONAL REGULATORY PROTEIN-RELATED"/>
    <property type="match status" value="1"/>
</dbReference>
<feature type="domain" description="HTH marR-type" evidence="1">
    <location>
        <begin position="4"/>
        <end position="138"/>
    </location>
</feature>
<dbReference type="Pfam" id="PF01047">
    <property type="entry name" value="MarR"/>
    <property type="match status" value="1"/>
</dbReference>
<name>A0A4R0KND3_9ACTN</name>
<dbReference type="EMBL" id="SJKB01000004">
    <property type="protein sequence ID" value="TCC62271.1"/>
    <property type="molecule type" value="Genomic_DNA"/>
</dbReference>